<comment type="caution">
    <text evidence="2">The sequence shown here is derived from an EMBL/GenBank/DDBJ whole genome shotgun (WGS) entry which is preliminary data.</text>
</comment>
<dbReference type="Proteomes" id="UP000554482">
    <property type="component" value="Unassembled WGS sequence"/>
</dbReference>
<name>A0A7J6VH30_THATH</name>
<feature type="region of interest" description="Disordered" evidence="1">
    <location>
        <begin position="24"/>
        <end position="64"/>
    </location>
</feature>
<organism evidence="2 3">
    <name type="scientific">Thalictrum thalictroides</name>
    <name type="common">Rue-anemone</name>
    <name type="synonym">Anemone thalictroides</name>
    <dbReference type="NCBI Taxonomy" id="46969"/>
    <lineage>
        <taxon>Eukaryota</taxon>
        <taxon>Viridiplantae</taxon>
        <taxon>Streptophyta</taxon>
        <taxon>Embryophyta</taxon>
        <taxon>Tracheophyta</taxon>
        <taxon>Spermatophyta</taxon>
        <taxon>Magnoliopsida</taxon>
        <taxon>Ranunculales</taxon>
        <taxon>Ranunculaceae</taxon>
        <taxon>Thalictroideae</taxon>
        <taxon>Thalictrum</taxon>
    </lineage>
</organism>
<dbReference type="AlphaFoldDB" id="A0A7J6VH30"/>
<accession>A0A7J6VH30</accession>
<evidence type="ECO:0000313" key="3">
    <source>
        <dbReference type="Proteomes" id="UP000554482"/>
    </source>
</evidence>
<dbReference type="EMBL" id="JABWDY010032579">
    <property type="protein sequence ID" value="KAF5184087.1"/>
    <property type="molecule type" value="Genomic_DNA"/>
</dbReference>
<evidence type="ECO:0000256" key="1">
    <source>
        <dbReference type="SAM" id="MobiDB-lite"/>
    </source>
</evidence>
<sequence length="90" mass="9960">MVKGKPVVHDESDIRVTDKFYEERHQHDQQVKSSPQGAVSKVYSRGTPFTEGPTAFIPGERSGQGSRLDMIMQQLSGPLQTMKQTLQGAS</sequence>
<keyword evidence="3" id="KW-1185">Reference proteome</keyword>
<gene>
    <name evidence="2" type="ORF">FRX31_026324</name>
</gene>
<proteinExistence type="predicted"/>
<evidence type="ECO:0000313" key="2">
    <source>
        <dbReference type="EMBL" id="KAF5184087.1"/>
    </source>
</evidence>
<reference evidence="2 3" key="1">
    <citation type="submission" date="2020-06" db="EMBL/GenBank/DDBJ databases">
        <title>Transcriptomic and genomic resources for Thalictrum thalictroides and T. hernandezii: Facilitating candidate gene discovery in an emerging model plant lineage.</title>
        <authorList>
            <person name="Arias T."/>
            <person name="Riano-Pachon D.M."/>
            <person name="Di Stilio V.S."/>
        </authorList>
    </citation>
    <scope>NUCLEOTIDE SEQUENCE [LARGE SCALE GENOMIC DNA]</scope>
    <source>
        <strain evidence="3">cv. WT478/WT964</strain>
        <tissue evidence="2">Leaves</tissue>
    </source>
</reference>
<protein>
    <submittedName>
        <fullName evidence="2">Uncharacterized protein</fullName>
    </submittedName>
</protein>